<evidence type="ECO:0000313" key="3">
    <source>
        <dbReference type="Proteomes" id="UP001595907"/>
    </source>
</evidence>
<evidence type="ECO:0008006" key="4">
    <source>
        <dbReference type="Google" id="ProtNLM"/>
    </source>
</evidence>
<proteinExistence type="predicted"/>
<dbReference type="RefSeq" id="WP_379707110.1">
    <property type="nucleotide sequence ID" value="NZ_JBHSCZ010000001.1"/>
</dbReference>
<protein>
    <recommendedName>
        <fullName evidence="4">Terminase-like family protein</fullName>
    </recommendedName>
</protein>
<feature type="region of interest" description="Disordered" evidence="1">
    <location>
        <begin position="493"/>
        <end position="512"/>
    </location>
</feature>
<evidence type="ECO:0000256" key="1">
    <source>
        <dbReference type="SAM" id="MobiDB-lite"/>
    </source>
</evidence>
<dbReference type="InterPro" id="IPR027417">
    <property type="entry name" value="P-loop_NTPase"/>
</dbReference>
<keyword evidence="3" id="KW-1185">Reference proteome</keyword>
<dbReference type="EMBL" id="JBHSCZ010000001">
    <property type="protein sequence ID" value="MFC4261926.1"/>
    <property type="molecule type" value="Genomic_DNA"/>
</dbReference>
<reference evidence="3" key="1">
    <citation type="journal article" date="2019" name="Int. J. Syst. Evol. Microbiol.">
        <title>The Global Catalogue of Microorganisms (GCM) 10K type strain sequencing project: providing services to taxonomists for standard genome sequencing and annotation.</title>
        <authorList>
            <consortium name="The Broad Institute Genomics Platform"/>
            <consortium name="The Broad Institute Genome Sequencing Center for Infectious Disease"/>
            <person name="Wu L."/>
            <person name="Ma J."/>
        </authorList>
    </citation>
    <scope>NUCLEOTIDE SEQUENCE [LARGE SCALE GENOMIC DNA]</scope>
    <source>
        <strain evidence="3">CECT 8289</strain>
    </source>
</reference>
<dbReference type="Gene3D" id="3.40.50.300">
    <property type="entry name" value="P-loop containing nucleotide triphosphate hydrolases"/>
    <property type="match status" value="1"/>
</dbReference>
<gene>
    <name evidence="2" type="ORF">ACFOWM_03485</name>
</gene>
<evidence type="ECO:0000313" key="2">
    <source>
        <dbReference type="EMBL" id="MFC4261926.1"/>
    </source>
</evidence>
<sequence>MNRQMHFNPPQMRSIFVSAPVEWLVAGRGTGKSEGVLAYKSAQCYFKTMPRGTGVTLGATYNQLLTRTLPALVYGWEKIGYRLNEHYLIGQRPSQKWIKKWNWKGPYRPPLEYKYFTSWFNGGGAHLVSQDRKGSSNGITIDWIIGDEAKLLNEEKFKTELIPANRGKIIAFKDNIYHHGMTFTTDMPVGTAGRWILDMSEKSDKEKVKQILNLQAGIYQLKQHYPSASKPVKLAIDEQIAIFNDELKELRTGLLYYHEASTIENIHALGIDYIKQQLRDTTQFQFDTQILNIRPMRMENGFYPDLDEEYHGYFANNDSYLERLDYNLDAIANINCMRDSDLNFDKPLHISIDYNRRIHPMTVAQVDGEYLKVIKGLHALYPAKLKELIDLFDKYYKPHRRKLVYYWHDHTAVGDDNETKKADVVIGGLRKRGWIVIPMYMGQAPSHEAKYRMWGDLLSENGYYKLKFRVNRENADKYLLSMCLTQAEAKKDGFGKNKKSEHDPNFPAEESTHYSDAGDMLVYGILESGLSYGERSTTGDMILTG</sequence>
<organism evidence="2 3">
    <name type="scientific">Ferruginibacter yonginensis</name>
    <dbReference type="NCBI Taxonomy" id="1310416"/>
    <lineage>
        <taxon>Bacteria</taxon>
        <taxon>Pseudomonadati</taxon>
        <taxon>Bacteroidota</taxon>
        <taxon>Chitinophagia</taxon>
        <taxon>Chitinophagales</taxon>
        <taxon>Chitinophagaceae</taxon>
        <taxon>Ferruginibacter</taxon>
    </lineage>
</organism>
<comment type="caution">
    <text evidence="2">The sequence shown here is derived from an EMBL/GenBank/DDBJ whole genome shotgun (WGS) entry which is preliminary data.</text>
</comment>
<feature type="compositionally biased region" description="Basic and acidic residues" evidence="1">
    <location>
        <begin position="493"/>
        <end position="504"/>
    </location>
</feature>
<accession>A0ABV8QQ82</accession>
<dbReference type="Proteomes" id="UP001595907">
    <property type="component" value="Unassembled WGS sequence"/>
</dbReference>
<name>A0ABV8QQ82_9BACT</name>